<evidence type="ECO:0000313" key="2">
    <source>
        <dbReference type="Proteomes" id="UP001143856"/>
    </source>
</evidence>
<organism evidence="1 2">
    <name type="scientific">Xylaria curta</name>
    <dbReference type="NCBI Taxonomy" id="42375"/>
    <lineage>
        <taxon>Eukaryota</taxon>
        <taxon>Fungi</taxon>
        <taxon>Dikarya</taxon>
        <taxon>Ascomycota</taxon>
        <taxon>Pezizomycotina</taxon>
        <taxon>Sordariomycetes</taxon>
        <taxon>Xylariomycetidae</taxon>
        <taxon>Xylariales</taxon>
        <taxon>Xylariaceae</taxon>
        <taxon>Xylaria</taxon>
    </lineage>
</organism>
<name>A0ACC1NJR6_9PEZI</name>
<dbReference type="Proteomes" id="UP001143856">
    <property type="component" value="Unassembled WGS sequence"/>
</dbReference>
<keyword evidence="2" id="KW-1185">Reference proteome</keyword>
<evidence type="ECO:0000313" key="1">
    <source>
        <dbReference type="EMBL" id="KAJ2979319.1"/>
    </source>
</evidence>
<comment type="caution">
    <text evidence="1">The sequence shown here is derived from an EMBL/GenBank/DDBJ whole genome shotgun (WGS) entry which is preliminary data.</text>
</comment>
<reference evidence="1" key="1">
    <citation type="submission" date="2022-10" db="EMBL/GenBank/DDBJ databases">
        <title>Genome Sequence of Xylaria curta.</title>
        <authorList>
            <person name="Buettner E."/>
        </authorList>
    </citation>
    <scope>NUCLEOTIDE SEQUENCE</scope>
    <source>
        <strain evidence="1">Babe10</strain>
    </source>
</reference>
<gene>
    <name evidence="1" type="ORF">NUW58_g7226</name>
</gene>
<dbReference type="EMBL" id="JAPDGR010001825">
    <property type="protein sequence ID" value="KAJ2979319.1"/>
    <property type="molecule type" value="Genomic_DNA"/>
</dbReference>
<proteinExistence type="predicted"/>
<protein>
    <submittedName>
        <fullName evidence="1">Uncharacterized protein</fullName>
    </submittedName>
</protein>
<accession>A0ACC1NJR6</accession>
<sequence>MATKPQRPKLPVQQLAILAVARFAEPLAMTSVYPYLPEMIASFGIERKDVAKWAGATSAVFSLAQSATAVAWGRASDTFGRKPAIMTGLFCTMTLFIVWGMSTSLTMAIVVRGLQGACNGNVGIIRTMVAEMVQDRELQPKAFSIMPLVWSIGSVFGPAFGGLFAKPAQQFPGLFGDSYFFNKYPDIA</sequence>